<name>A0A1I9YM79_9BURK</name>
<proteinExistence type="predicted"/>
<dbReference type="EMBL" id="CP017562">
    <property type="protein sequence ID" value="APA87412.1"/>
    <property type="molecule type" value="Genomic_DNA"/>
</dbReference>
<gene>
    <name evidence="1" type="ORF">BJG93_18045</name>
</gene>
<evidence type="ECO:0000313" key="1">
    <source>
        <dbReference type="EMBL" id="APA87412.1"/>
    </source>
</evidence>
<dbReference type="STRING" id="754502.BJG93_18045"/>
<dbReference type="AlphaFoldDB" id="A0A1I9YM79"/>
<accession>A0A1I9YM79</accession>
<sequence length="62" mass="6797">MLPALDGVRRAGRIALRQVVVGQPSRFKCRAFALAQKAFLLNGVIYAHDVHGGSNRLFQTGF</sequence>
<reference evidence="1" key="1">
    <citation type="submission" date="2016-09" db="EMBL/GenBank/DDBJ databases">
        <title>The Complete Genome of Burkholderia sprentiae wsm5005.</title>
        <authorList>
            <person name="De Meyer S."/>
            <person name="Wang P."/>
            <person name="Terpolilli J."/>
        </authorList>
    </citation>
    <scope>NUCLEOTIDE SEQUENCE [LARGE SCALE GENOMIC DNA]</scope>
    <source>
        <strain evidence="1">WSM5005</strain>
    </source>
</reference>
<organism evidence="1">
    <name type="scientific">Paraburkholderia sprentiae WSM5005</name>
    <dbReference type="NCBI Taxonomy" id="754502"/>
    <lineage>
        <taxon>Bacteria</taxon>
        <taxon>Pseudomonadati</taxon>
        <taxon>Pseudomonadota</taxon>
        <taxon>Betaproteobacteria</taxon>
        <taxon>Burkholderiales</taxon>
        <taxon>Burkholderiaceae</taxon>
        <taxon>Paraburkholderia</taxon>
    </lineage>
</organism>
<protein>
    <submittedName>
        <fullName evidence="1">Uncharacterized protein</fullName>
    </submittedName>
</protein>